<sequence>MTSINQAVYVSGTTSYKFLQDDSANLSITKVPEDANLRRWAMLHDGDTYRLYCFQGSSQDKLYQFGWTGREYEYGHDSEPELTITNIPEDADTNSFSMLYGENNYRLYFRQLGNPTKLYEFIWDGKAYAYAAAHPVSGFPHDTDWSRWSMLNDGDTYRIYAFKLGSNSAFYQGAWNGSKYEYGYGGSYKELTLEDTPPNSDFANMELLHDGSQYHFYLQAL</sequence>
<accession>A0A1L9QLN7</accession>
<evidence type="ECO:0000313" key="1">
    <source>
        <dbReference type="EMBL" id="OJJ19799.1"/>
    </source>
</evidence>
<dbReference type="STRING" id="1925591.BI308_21050"/>
<proteinExistence type="predicted"/>
<name>A0A1L9QLN7_9CYAN</name>
<dbReference type="Proteomes" id="UP000183940">
    <property type="component" value="Unassembled WGS sequence"/>
</dbReference>
<reference evidence="1" key="1">
    <citation type="submission" date="2016-10" db="EMBL/GenBank/DDBJ databases">
        <title>CRISPR-Cas defence system in Roseofilum reptotaenium: evidence of a bacteriophage-cyanobacterium arms race in the coral black band disease.</title>
        <authorList>
            <person name="Buerger P."/>
            <person name="Wood-Charlson E.M."/>
            <person name="Weynberg K.D."/>
            <person name="Willis B."/>
            <person name="Van Oppen M.J."/>
        </authorList>
    </citation>
    <scope>NUCLEOTIDE SEQUENCE [LARGE SCALE GENOMIC DNA]</scope>
    <source>
        <strain evidence="1">AO1-A</strain>
    </source>
</reference>
<dbReference type="EMBL" id="MLAW01000049">
    <property type="protein sequence ID" value="OJJ19799.1"/>
    <property type="molecule type" value="Genomic_DNA"/>
</dbReference>
<dbReference type="AlphaFoldDB" id="A0A1L9QLN7"/>
<gene>
    <name evidence="1" type="ORF">BI308_21050</name>
</gene>
<keyword evidence="2" id="KW-1185">Reference proteome</keyword>
<comment type="caution">
    <text evidence="1">The sequence shown here is derived from an EMBL/GenBank/DDBJ whole genome shotgun (WGS) entry which is preliminary data.</text>
</comment>
<evidence type="ECO:0000313" key="2">
    <source>
        <dbReference type="Proteomes" id="UP000183940"/>
    </source>
</evidence>
<organism evidence="1 2">
    <name type="scientific">Roseofilum reptotaenium AO1-A</name>
    <dbReference type="NCBI Taxonomy" id="1925591"/>
    <lineage>
        <taxon>Bacteria</taxon>
        <taxon>Bacillati</taxon>
        <taxon>Cyanobacteriota</taxon>
        <taxon>Cyanophyceae</taxon>
        <taxon>Desertifilales</taxon>
        <taxon>Desertifilaceae</taxon>
        <taxon>Roseofilum</taxon>
    </lineage>
</organism>
<protein>
    <submittedName>
        <fullName evidence="1">Uncharacterized protein</fullName>
    </submittedName>
</protein>